<protein>
    <submittedName>
        <fullName evidence="2">DUF5325 family protein</fullName>
    </submittedName>
</protein>
<evidence type="ECO:0000313" key="3">
    <source>
        <dbReference type="Proteomes" id="UP000609346"/>
    </source>
</evidence>
<keyword evidence="1" id="KW-0472">Membrane</keyword>
<name>A0ABR8MWB4_9BACL</name>
<evidence type="ECO:0000256" key="1">
    <source>
        <dbReference type="SAM" id="Phobius"/>
    </source>
</evidence>
<keyword evidence="3" id="KW-1185">Reference proteome</keyword>
<accession>A0ABR8MWB4</accession>
<proteinExistence type="predicted"/>
<comment type="caution">
    <text evidence="2">The sequence shown here is derived from an EMBL/GenBank/DDBJ whole genome shotgun (WGS) entry which is preliminary data.</text>
</comment>
<reference evidence="2 3" key="1">
    <citation type="submission" date="2020-09" db="EMBL/GenBank/DDBJ databases">
        <title>Paenibacillus sp. strain PR3 16S rRNA gene Genome sequencing and assembly.</title>
        <authorList>
            <person name="Kim J."/>
        </authorList>
    </citation>
    <scope>NUCLEOTIDE SEQUENCE [LARGE SCALE GENOMIC DNA]</scope>
    <source>
        <strain evidence="2 3">PR3</strain>
    </source>
</reference>
<evidence type="ECO:0000313" key="2">
    <source>
        <dbReference type="EMBL" id="MBD3920193.1"/>
    </source>
</evidence>
<dbReference type="EMBL" id="JACXZA010000003">
    <property type="protein sequence ID" value="MBD3920193.1"/>
    <property type="molecule type" value="Genomic_DNA"/>
</dbReference>
<organism evidence="2 3">
    <name type="scientific">Paenibacillus terricola</name>
    <dbReference type="NCBI Taxonomy" id="2763503"/>
    <lineage>
        <taxon>Bacteria</taxon>
        <taxon>Bacillati</taxon>
        <taxon>Bacillota</taxon>
        <taxon>Bacilli</taxon>
        <taxon>Bacillales</taxon>
        <taxon>Paenibacillaceae</taxon>
        <taxon>Paenibacillus</taxon>
    </lineage>
</organism>
<keyword evidence="1" id="KW-1133">Transmembrane helix</keyword>
<keyword evidence="1" id="KW-0812">Transmembrane</keyword>
<dbReference type="Proteomes" id="UP000609346">
    <property type="component" value="Unassembled WGS sequence"/>
</dbReference>
<gene>
    <name evidence="2" type="ORF">H8B09_15615</name>
</gene>
<sequence>MSKLLSLWFAVSSVILMGATAVMISHNGWIAILLALLTVCNVGYGFVVKARARRRNDGQAAK</sequence>
<dbReference type="RefSeq" id="WP_191204432.1">
    <property type="nucleotide sequence ID" value="NZ_JACXZA010000003.1"/>
</dbReference>
<feature type="transmembrane region" description="Helical" evidence="1">
    <location>
        <begin position="28"/>
        <end position="47"/>
    </location>
</feature>